<evidence type="ECO:0000256" key="1">
    <source>
        <dbReference type="ARBA" id="ARBA00000707"/>
    </source>
</evidence>
<dbReference type="EC" id="3.4.19.12" evidence="7"/>
<comment type="catalytic activity">
    <reaction evidence="1 7">
        <text>Thiol-dependent hydrolysis of ester, thioester, amide, peptide and isopeptide bonds formed by the C-terminal Gly of ubiquitin (a 76-residue protein attached to proteins as an intracellular targeting signal).</text>
        <dbReference type="EC" id="3.4.19.12"/>
    </reaction>
</comment>
<evidence type="ECO:0000259" key="9">
    <source>
        <dbReference type="PROSITE" id="PS50235"/>
    </source>
</evidence>
<dbReference type="InterPro" id="IPR001394">
    <property type="entry name" value="Peptidase_C19_UCH"/>
</dbReference>
<evidence type="ECO:0000256" key="4">
    <source>
        <dbReference type="ARBA" id="ARBA00022786"/>
    </source>
</evidence>
<evidence type="ECO:0000256" key="2">
    <source>
        <dbReference type="ARBA" id="ARBA00009085"/>
    </source>
</evidence>
<reference evidence="10" key="2">
    <citation type="submission" date="2020-08" db="EMBL/GenBank/DDBJ databases">
        <title>Plant Genome Project.</title>
        <authorList>
            <person name="Zhang R.-G."/>
        </authorList>
    </citation>
    <scope>NUCLEOTIDE SEQUENCE</scope>
    <source>
        <strain evidence="10">Huo1</strain>
        <tissue evidence="10">Leaf</tissue>
    </source>
</reference>
<evidence type="ECO:0000313" key="11">
    <source>
        <dbReference type="Proteomes" id="UP000298416"/>
    </source>
</evidence>
<sequence>METKKLSSLICNGPRISCVSNSGLKISIGVLCTVGTVFAARFSRYFDFRISYEDADSTGVWVVPGLQNLGNNCFLNVVLQVKTTDPFNVDLGLSSILVLMFDYADSPVFERVLALSSCVSFQKYLWEMMEEYGSLSVEEVDDNCGGENLPLFSSLASLLEELCCVRHQKTVLNPRKLMASMDHYIPKFNLSRQQDAEEAFSHLLSSLREEIYEHFIPTTSSLADLPSLPNGRILTIKTSKDEIELQRWSRSFLKPFDGILGSILVCQSCSFQISLDFQHFHSLHLSPPVSSDGTIMAGCTLEDCLKRYFVAEHIENYYCSNCWHKAAIEYVSIFKDKADIEKLGSCNRGESCQCRTLSSLESLPWSNRFSRTLKQLSIAWSPKILCIHFQRASYNVLGQSTKLRGHVSFPSVLDLSLFTNTGVGIKAMEEASSSFRPSSQRILAFPHFMYQTTPPDPGTSIAVENDPHLEASGTSSPDSSNRADGNVSFSSSLPCHSPFGFAFPTNECLLLQVEAAAPPTRLARSPDYRLVSVVEHFGSSGGGHYTVYRKVRGKIGDDGEDSAEIQQWFCISDSQVDSVLEREVMDANASMLFYEKLENF</sequence>
<keyword evidence="4 7" id="KW-0833">Ubl conjugation pathway</keyword>
<name>A0A8X8WNN6_SALSN</name>
<dbReference type="Gene3D" id="3.90.70.10">
    <property type="entry name" value="Cysteine proteinases"/>
    <property type="match status" value="1"/>
</dbReference>
<dbReference type="InterPro" id="IPR018200">
    <property type="entry name" value="USP_CS"/>
</dbReference>
<dbReference type="PROSITE" id="PS50235">
    <property type="entry name" value="USP_3"/>
    <property type="match status" value="1"/>
</dbReference>
<dbReference type="GO" id="GO:0005829">
    <property type="term" value="C:cytosol"/>
    <property type="evidence" value="ECO:0007669"/>
    <property type="project" value="TreeGrafter"/>
</dbReference>
<evidence type="ECO:0000256" key="7">
    <source>
        <dbReference type="RuleBase" id="RU366025"/>
    </source>
</evidence>
<gene>
    <name evidence="10" type="ORF">SASPL_143595</name>
</gene>
<dbReference type="Proteomes" id="UP000298416">
    <property type="component" value="Unassembled WGS sequence"/>
</dbReference>
<dbReference type="GO" id="GO:0006508">
    <property type="term" value="P:proteolysis"/>
    <property type="evidence" value="ECO:0007669"/>
    <property type="project" value="UniProtKB-KW"/>
</dbReference>
<dbReference type="GO" id="GO:0016579">
    <property type="term" value="P:protein deubiquitination"/>
    <property type="evidence" value="ECO:0007669"/>
    <property type="project" value="InterPro"/>
</dbReference>
<dbReference type="GO" id="GO:0005634">
    <property type="term" value="C:nucleus"/>
    <property type="evidence" value="ECO:0007669"/>
    <property type="project" value="TreeGrafter"/>
</dbReference>
<keyword evidence="5 7" id="KW-0378">Hydrolase</keyword>
<evidence type="ECO:0000256" key="8">
    <source>
        <dbReference type="SAM" id="MobiDB-lite"/>
    </source>
</evidence>
<feature type="domain" description="USP" evidence="9">
    <location>
        <begin position="64"/>
        <end position="597"/>
    </location>
</feature>
<comment type="similarity">
    <text evidence="2 7">Belongs to the peptidase C19 family.</text>
</comment>
<keyword evidence="6 7" id="KW-0788">Thiol protease</keyword>
<protein>
    <recommendedName>
        <fullName evidence="7">Ubiquitin carboxyl-terminal hydrolase</fullName>
        <ecNumber evidence="7">3.4.19.12</ecNumber>
    </recommendedName>
</protein>
<feature type="region of interest" description="Disordered" evidence="8">
    <location>
        <begin position="456"/>
        <end position="486"/>
    </location>
</feature>
<dbReference type="SUPFAM" id="SSF54001">
    <property type="entry name" value="Cysteine proteinases"/>
    <property type="match status" value="1"/>
</dbReference>
<dbReference type="InterPro" id="IPR028889">
    <property type="entry name" value="USP"/>
</dbReference>
<dbReference type="Pfam" id="PF00443">
    <property type="entry name" value="UCH"/>
    <property type="match status" value="1"/>
</dbReference>
<dbReference type="InterPro" id="IPR050164">
    <property type="entry name" value="Peptidase_C19"/>
</dbReference>
<reference evidence="10" key="1">
    <citation type="submission" date="2018-01" db="EMBL/GenBank/DDBJ databases">
        <authorList>
            <person name="Mao J.F."/>
        </authorList>
    </citation>
    <scope>NUCLEOTIDE SEQUENCE</scope>
    <source>
        <strain evidence="10">Huo1</strain>
        <tissue evidence="10">Leaf</tissue>
    </source>
</reference>
<dbReference type="GO" id="GO:0004843">
    <property type="term" value="F:cysteine-type deubiquitinase activity"/>
    <property type="evidence" value="ECO:0007669"/>
    <property type="project" value="UniProtKB-UniRule"/>
</dbReference>
<accession>A0A8X8WNN6</accession>
<proteinExistence type="inferred from homology"/>
<dbReference type="EMBL" id="PNBA02000016">
    <property type="protein sequence ID" value="KAG6397428.1"/>
    <property type="molecule type" value="Genomic_DNA"/>
</dbReference>
<dbReference type="PANTHER" id="PTHR24006">
    <property type="entry name" value="UBIQUITIN CARBOXYL-TERMINAL HYDROLASE"/>
    <property type="match status" value="1"/>
</dbReference>
<keyword evidence="3 7" id="KW-0645">Protease</keyword>
<comment type="caution">
    <text evidence="10">The sequence shown here is derived from an EMBL/GenBank/DDBJ whole genome shotgun (WGS) entry which is preliminary data.</text>
</comment>
<feature type="compositionally biased region" description="Polar residues" evidence="8">
    <location>
        <begin position="472"/>
        <end position="486"/>
    </location>
</feature>
<dbReference type="PROSITE" id="PS00973">
    <property type="entry name" value="USP_2"/>
    <property type="match status" value="1"/>
</dbReference>
<organism evidence="10">
    <name type="scientific">Salvia splendens</name>
    <name type="common">Scarlet sage</name>
    <dbReference type="NCBI Taxonomy" id="180675"/>
    <lineage>
        <taxon>Eukaryota</taxon>
        <taxon>Viridiplantae</taxon>
        <taxon>Streptophyta</taxon>
        <taxon>Embryophyta</taxon>
        <taxon>Tracheophyta</taxon>
        <taxon>Spermatophyta</taxon>
        <taxon>Magnoliopsida</taxon>
        <taxon>eudicotyledons</taxon>
        <taxon>Gunneridae</taxon>
        <taxon>Pentapetalae</taxon>
        <taxon>asterids</taxon>
        <taxon>lamiids</taxon>
        <taxon>Lamiales</taxon>
        <taxon>Lamiaceae</taxon>
        <taxon>Nepetoideae</taxon>
        <taxon>Mentheae</taxon>
        <taxon>Salviinae</taxon>
        <taxon>Salvia</taxon>
        <taxon>Salvia subgen. Calosphace</taxon>
        <taxon>core Calosphace</taxon>
    </lineage>
</organism>
<evidence type="ECO:0000256" key="3">
    <source>
        <dbReference type="ARBA" id="ARBA00022670"/>
    </source>
</evidence>
<dbReference type="PANTHER" id="PTHR24006:SF888">
    <property type="entry name" value="UBIQUITIN CARBOXYL-TERMINAL HYDROLASE 30"/>
    <property type="match status" value="1"/>
</dbReference>
<dbReference type="InterPro" id="IPR038765">
    <property type="entry name" value="Papain-like_cys_pep_sf"/>
</dbReference>
<dbReference type="PROSITE" id="PS00972">
    <property type="entry name" value="USP_1"/>
    <property type="match status" value="1"/>
</dbReference>
<evidence type="ECO:0000256" key="5">
    <source>
        <dbReference type="ARBA" id="ARBA00022801"/>
    </source>
</evidence>
<comment type="function">
    <text evidence="7">Recognizes and hydrolyzes the peptide bond at the C-terminal Gly of ubiquitin. Involved in the processing of poly-ubiquitin precursors as well as that of ubiquitinated proteins.</text>
</comment>
<keyword evidence="11" id="KW-1185">Reference proteome</keyword>
<evidence type="ECO:0000313" key="10">
    <source>
        <dbReference type="EMBL" id="KAG6397428.1"/>
    </source>
</evidence>
<dbReference type="AlphaFoldDB" id="A0A8X8WNN6"/>
<evidence type="ECO:0000256" key="6">
    <source>
        <dbReference type="ARBA" id="ARBA00022807"/>
    </source>
</evidence>